<sequence>MHARFRVDLGFFSFLFGDSETARCSVQELGMQCGGLPAPMERSWDTPAVMFTSLNSVGVGAVFSRFELCLFLGDALFCCQVREIGALLRAIGECNAD</sequence>
<reference evidence="1" key="1">
    <citation type="submission" date="2014-09" db="EMBL/GenBank/DDBJ databases">
        <authorList>
            <person name="Magalhaes I.L.F."/>
            <person name="Oliveira U."/>
            <person name="Santos F.R."/>
            <person name="Vidigal T.H.D.A."/>
            <person name="Brescovit A.D."/>
            <person name="Santos A.J."/>
        </authorList>
    </citation>
    <scope>NUCLEOTIDE SEQUENCE</scope>
    <source>
        <tissue evidence="1">Shoot tissue taken approximately 20 cm above the soil surface</tissue>
    </source>
</reference>
<evidence type="ECO:0000313" key="1">
    <source>
        <dbReference type="EMBL" id="JAE34724.1"/>
    </source>
</evidence>
<proteinExistence type="predicted"/>
<protein>
    <submittedName>
        <fullName evidence="1">Uncharacterized protein</fullName>
    </submittedName>
</protein>
<dbReference type="EMBL" id="GBRH01163172">
    <property type="protein sequence ID" value="JAE34724.1"/>
    <property type="molecule type" value="Transcribed_RNA"/>
</dbReference>
<accession>A0A0A9HFY8</accession>
<dbReference type="AlphaFoldDB" id="A0A0A9HFY8"/>
<name>A0A0A9HFY8_ARUDO</name>
<organism evidence="1">
    <name type="scientific">Arundo donax</name>
    <name type="common">Giant reed</name>
    <name type="synonym">Donax arundinaceus</name>
    <dbReference type="NCBI Taxonomy" id="35708"/>
    <lineage>
        <taxon>Eukaryota</taxon>
        <taxon>Viridiplantae</taxon>
        <taxon>Streptophyta</taxon>
        <taxon>Embryophyta</taxon>
        <taxon>Tracheophyta</taxon>
        <taxon>Spermatophyta</taxon>
        <taxon>Magnoliopsida</taxon>
        <taxon>Liliopsida</taxon>
        <taxon>Poales</taxon>
        <taxon>Poaceae</taxon>
        <taxon>PACMAD clade</taxon>
        <taxon>Arundinoideae</taxon>
        <taxon>Arundineae</taxon>
        <taxon>Arundo</taxon>
    </lineage>
</organism>
<reference evidence="1" key="2">
    <citation type="journal article" date="2015" name="Data Brief">
        <title>Shoot transcriptome of the giant reed, Arundo donax.</title>
        <authorList>
            <person name="Barrero R.A."/>
            <person name="Guerrero F.D."/>
            <person name="Moolhuijzen P."/>
            <person name="Goolsby J.A."/>
            <person name="Tidwell J."/>
            <person name="Bellgard S.E."/>
            <person name="Bellgard M.I."/>
        </authorList>
    </citation>
    <scope>NUCLEOTIDE SEQUENCE</scope>
    <source>
        <tissue evidence="1">Shoot tissue taken approximately 20 cm above the soil surface</tissue>
    </source>
</reference>